<dbReference type="KEGG" id="dsf:UWK_00231"/>
<keyword evidence="5 8" id="KW-0560">Oxidoreductase</keyword>
<dbReference type="GO" id="GO:0008652">
    <property type="term" value="P:amino acid biosynthetic process"/>
    <property type="evidence" value="ECO:0007669"/>
    <property type="project" value="UniProtKB-KW"/>
</dbReference>
<comment type="function">
    <text evidence="8">Involved in the biosynthesis of the chorismate, which leads to the biosynthesis of aromatic amino acids. Catalyzes the reversible NADPH linked reduction of 3-dehydroshikimate (DHSA) to yield shikimate (SA).</text>
</comment>
<dbReference type="InterPro" id="IPR041121">
    <property type="entry name" value="SDH_C"/>
</dbReference>
<dbReference type="PANTHER" id="PTHR21089:SF1">
    <property type="entry name" value="BIFUNCTIONAL 3-DEHYDROQUINATE DEHYDRATASE_SHIKIMATE DEHYDROGENASE, CHLOROPLASTIC"/>
    <property type="match status" value="1"/>
</dbReference>
<evidence type="ECO:0000313" key="11">
    <source>
        <dbReference type="EMBL" id="AGF76816.1"/>
    </source>
</evidence>
<dbReference type="OrthoDB" id="9792692at2"/>
<dbReference type="AlphaFoldDB" id="M1PJX6"/>
<dbReference type="GO" id="GO:0009073">
    <property type="term" value="P:aromatic amino acid family biosynthetic process"/>
    <property type="evidence" value="ECO:0007669"/>
    <property type="project" value="UniProtKB-KW"/>
</dbReference>
<feature type="binding site" evidence="8">
    <location>
        <position position="105"/>
    </location>
    <ligand>
        <name>shikimate</name>
        <dbReference type="ChEBI" id="CHEBI:36208"/>
    </ligand>
</feature>
<dbReference type="CDD" id="cd01065">
    <property type="entry name" value="NAD_bind_Shikimate_DH"/>
    <property type="match status" value="1"/>
</dbReference>
<dbReference type="InterPro" id="IPR036291">
    <property type="entry name" value="NAD(P)-bd_dom_sf"/>
</dbReference>
<evidence type="ECO:0000256" key="5">
    <source>
        <dbReference type="ARBA" id="ARBA00023002"/>
    </source>
</evidence>
<feature type="binding site" evidence="8">
    <location>
        <position position="236"/>
    </location>
    <ligand>
        <name>NADP(+)</name>
        <dbReference type="ChEBI" id="CHEBI:58349"/>
    </ligand>
</feature>
<feature type="active site" description="Proton acceptor" evidence="8">
    <location>
        <position position="69"/>
    </location>
</feature>
<evidence type="ECO:0000256" key="6">
    <source>
        <dbReference type="ARBA" id="ARBA00023141"/>
    </source>
</evidence>
<evidence type="ECO:0000256" key="8">
    <source>
        <dbReference type="HAMAP-Rule" id="MF_00222"/>
    </source>
</evidence>
<dbReference type="InterPro" id="IPR022893">
    <property type="entry name" value="Shikimate_DH_fam"/>
</dbReference>
<name>M1PJX6_DESSD</name>
<dbReference type="GO" id="GO:0004764">
    <property type="term" value="F:shikimate 3-dehydrogenase (NADP+) activity"/>
    <property type="evidence" value="ECO:0007669"/>
    <property type="project" value="UniProtKB-UniRule"/>
</dbReference>
<comment type="pathway">
    <text evidence="1 8">Metabolic intermediate biosynthesis; chorismate biosynthesis; chorismate from D-erythrose 4-phosphate and phosphoenolpyruvate: step 4/7.</text>
</comment>
<dbReference type="NCBIfam" id="NF001319">
    <property type="entry name" value="PRK00258.3-3"/>
    <property type="match status" value="1"/>
</dbReference>
<dbReference type="InterPro" id="IPR046346">
    <property type="entry name" value="Aminoacid_DH-like_N_sf"/>
</dbReference>
<evidence type="ECO:0000256" key="7">
    <source>
        <dbReference type="ARBA" id="ARBA00049442"/>
    </source>
</evidence>
<dbReference type="InterPro" id="IPR013708">
    <property type="entry name" value="Shikimate_DH-bd_N"/>
</dbReference>
<dbReference type="EC" id="1.1.1.25" evidence="2 8"/>
<evidence type="ECO:0000256" key="2">
    <source>
        <dbReference type="ARBA" id="ARBA00012962"/>
    </source>
</evidence>
<proteinExistence type="inferred from homology"/>
<dbReference type="GO" id="GO:0050661">
    <property type="term" value="F:NADP binding"/>
    <property type="evidence" value="ECO:0007669"/>
    <property type="project" value="InterPro"/>
</dbReference>
<dbReference type="PATRIC" id="fig|1167006.5.peg.265"/>
<keyword evidence="6 8" id="KW-0057">Aromatic amino acid biosynthesis</keyword>
<gene>
    <name evidence="8" type="primary">aroE</name>
    <name evidence="11" type="ordered locus">UWK_00231</name>
</gene>
<dbReference type="eggNOG" id="COG0169">
    <property type="taxonomic scope" value="Bacteria"/>
</dbReference>
<evidence type="ECO:0000259" key="10">
    <source>
        <dbReference type="Pfam" id="PF18317"/>
    </source>
</evidence>
<sequence length="273" mass="28850">MAISGTTVLYGIIGNPVTHSLSPAMHNAALAALGIDAVYLPFPASDIAAAVTGIRGLGIQGLSVTIPHKESVMALLDTVDPVAVKIGAVNTIVNTEKVLTGLNTDWLGATRALEEEIDLSGAHAVILGAGGSARAIGFGLLEKGASITLCSRTESRGRRLADELHCPWISLEESDRLRGDVLINATSVGMVPQIENTPVSEEVTSQFQVVMDIVYAPMKTRLLREAEAGGCKIINGLEMLLYQGVAQFEIWTGKDAPVSVMRKALVEVLARKK</sequence>
<keyword evidence="12" id="KW-1185">Reference proteome</keyword>
<dbReference type="NCBIfam" id="TIGR00507">
    <property type="entry name" value="aroE"/>
    <property type="match status" value="1"/>
</dbReference>
<accession>M1PJX6</accession>
<feature type="binding site" evidence="8">
    <location>
        <position position="215"/>
    </location>
    <ligand>
        <name>shikimate</name>
        <dbReference type="ChEBI" id="CHEBI:36208"/>
    </ligand>
</feature>
<evidence type="ECO:0000313" key="12">
    <source>
        <dbReference type="Proteomes" id="UP000011721"/>
    </source>
</evidence>
<dbReference type="Gene3D" id="3.40.50.10860">
    <property type="entry name" value="Leucine Dehydrogenase, chain A, domain 1"/>
    <property type="match status" value="1"/>
</dbReference>
<keyword evidence="3 8" id="KW-0028">Amino-acid biosynthesis</keyword>
<dbReference type="GO" id="GO:0009423">
    <property type="term" value="P:chorismate biosynthetic process"/>
    <property type="evidence" value="ECO:0007669"/>
    <property type="project" value="UniProtKB-UniRule"/>
</dbReference>
<dbReference type="Gene3D" id="3.40.50.720">
    <property type="entry name" value="NAD(P)-binding Rossmann-like Domain"/>
    <property type="match status" value="1"/>
</dbReference>
<reference evidence="12" key="1">
    <citation type="journal article" date="2013" name="Stand. Genomic Sci.">
        <title>Complete genome sequence of Desulfocapsa sulfexigens, a marine deltaproteobacterium specialized in disproportionating inorganic sulfur compounds.</title>
        <authorList>
            <person name="Finster K.W."/>
            <person name="Kjeldsen K.U."/>
            <person name="Kube M."/>
            <person name="Reinhardt R."/>
            <person name="Mussmann M."/>
            <person name="Amann R."/>
            <person name="Schreiber L."/>
        </authorList>
    </citation>
    <scope>NUCLEOTIDE SEQUENCE [LARGE SCALE GENOMIC DNA]</scope>
    <source>
        <strain evidence="12">DSM 10523 / SB164P1</strain>
    </source>
</reference>
<feature type="binding site" evidence="8">
    <location>
        <position position="90"/>
    </location>
    <ligand>
        <name>shikimate</name>
        <dbReference type="ChEBI" id="CHEBI:36208"/>
    </ligand>
</feature>
<dbReference type="Pfam" id="PF08501">
    <property type="entry name" value="Shikimate_dh_N"/>
    <property type="match status" value="1"/>
</dbReference>
<evidence type="ECO:0000256" key="3">
    <source>
        <dbReference type="ARBA" id="ARBA00022605"/>
    </source>
</evidence>
<feature type="domain" description="SDH C-terminal" evidence="10">
    <location>
        <begin position="236"/>
        <end position="265"/>
    </location>
</feature>
<dbReference type="STRING" id="1167006.UWK_00231"/>
<dbReference type="InterPro" id="IPR011342">
    <property type="entry name" value="Shikimate_DH"/>
</dbReference>
<comment type="catalytic activity">
    <reaction evidence="7 8">
        <text>shikimate + NADP(+) = 3-dehydroshikimate + NADPH + H(+)</text>
        <dbReference type="Rhea" id="RHEA:17737"/>
        <dbReference type="ChEBI" id="CHEBI:15378"/>
        <dbReference type="ChEBI" id="CHEBI:16630"/>
        <dbReference type="ChEBI" id="CHEBI:36208"/>
        <dbReference type="ChEBI" id="CHEBI:57783"/>
        <dbReference type="ChEBI" id="CHEBI:58349"/>
        <dbReference type="EC" id="1.1.1.25"/>
    </reaction>
</comment>
<evidence type="ECO:0000256" key="1">
    <source>
        <dbReference type="ARBA" id="ARBA00004871"/>
    </source>
</evidence>
<organism evidence="11 12">
    <name type="scientific">Desulfocapsa sulfexigens (strain DSM 10523 / SB164P1)</name>
    <dbReference type="NCBI Taxonomy" id="1167006"/>
    <lineage>
        <taxon>Bacteria</taxon>
        <taxon>Pseudomonadati</taxon>
        <taxon>Thermodesulfobacteriota</taxon>
        <taxon>Desulfobulbia</taxon>
        <taxon>Desulfobulbales</taxon>
        <taxon>Desulfocapsaceae</taxon>
        <taxon>Desulfocapsa</taxon>
    </lineage>
</organism>
<dbReference type="RefSeq" id="WP_015402515.1">
    <property type="nucleotide sequence ID" value="NC_020304.1"/>
</dbReference>
<dbReference type="HOGENOM" id="CLU_044063_1_1_7"/>
<dbReference type="EMBL" id="CP003985">
    <property type="protein sequence ID" value="AGF76816.1"/>
    <property type="molecule type" value="Genomic_DNA"/>
</dbReference>
<comment type="caution">
    <text evidence="8">Lacks conserved residue(s) required for the propagation of feature annotation.</text>
</comment>
<comment type="subunit">
    <text evidence="8">Homodimer.</text>
</comment>
<feature type="binding site" evidence="8">
    <location>
        <position position="213"/>
    </location>
    <ligand>
        <name>NADP(+)</name>
        <dbReference type="ChEBI" id="CHEBI:58349"/>
    </ligand>
</feature>
<comment type="similarity">
    <text evidence="8">Belongs to the shikimate dehydrogenase family.</text>
</comment>
<dbReference type="Proteomes" id="UP000011721">
    <property type="component" value="Chromosome"/>
</dbReference>
<feature type="binding site" evidence="8">
    <location>
        <begin position="128"/>
        <end position="132"/>
    </location>
    <ligand>
        <name>NADP(+)</name>
        <dbReference type="ChEBI" id="CHEBI:58349"/>
    </ligand>
</feature>
<dbReference type="SUPFAM" id="SSF51735">
    <property type="entry name" value="NAD(P)-binding Rossmann-fold domains"/>
    <property type="match status" value="1"/>
</dbReference>
<protein>
    <recommendedName>
        <fullName evidence="2 8">Shikimate dehydrogenase (NADP(+))</fullName>
        <shortName evidence="8">SDH</shortName>
        <ecNumber evidence="2 8">1.1.1.25</ecNumber>
    </recommendedName>
</protein>
<feature type="domain" description="Shikimate dehydrogenase substrate binding N-terminal" evidence="9">
    <location>
        <begin position="12"/>
        <end position="92"/>
    </location>
</feature>
<feature type="binding site" evidence="8">
    <location>
        <begin position="20"/>
        <end position="22"/>
    </location>
    <ligand>
        <name>shikimate</name>
        <dbReference type="ChEBI" id="CHEBI:36208"/>
    </ligand>
</feature>
<dbReference type="HAMAP" id="MF_00222">
    <property type="entry name" value="Shikimate_DH_AroE"/>
    <property type="match status" value="1"/>
</dbReference>
<feature type="binding site" evidence="8">
    <location>
        <position position="65"/>
    </location>
    <ligand>
        <name>shikimate</name>
        <dbReference type="ChEBI" id="CHEBI:36208"/>
    </ligand>
</feature>
<dbReference type="GO" id="GO:0019632">
    <property type="term" value="P:shikimate metabolic process"/>
    <property type="evidence" value="ECO:0007669"/>
    <property type="project" value="InterPro"/>
</dbReference>
<keyword evidence="4 8" id="KW-0521">NADP</keyword>
<evidence type="ECO:0000256" key="4">
    <source>
        <dbReference type="ARBA" id="ARBA00022857"/>
    </source>
</evidence>
<dbReference type="UniPathway" id="UPA00053">
    <property type="reaction ID" value="UER00087"/>
</dbReference>
<dbReference type="PANTHER" id="PTHR21089">
    <property type="entry name" value="SHIKIMATE DEHYDROGENASE"/>
    <property type="match status" value="1"/>
</dbReference>
<dbReference type="Pfam" id="PF18317">
    <property type="entry name" value="SDH_C"/>
    <property type="match status" value="1"/>
</dbReference>
<evidence type="ECO:0000259" key="9">
    <source>
        <dbReference type="Pfam" id="PF08501"/>
    </source>
</evidence>
<feature type="binding site" evidence="8">
    <location>
        <position position="243"/>
    </location>
    <ligand>
        <name>shikimate</name>
        <dbReference type="ChEBI" id="CHEBI:36208"/>
    </ligand>
</feature>
<dbReference type="SUPFAM" id="SSF53223">
    <property type="entry name" value="Aminoacid dehydrogenase-like, N-terminal domain"/>
    <property type="match status" value="1"/>
</dbReference>